<evidence type="ECO:0000313" key="5">
    <source>
        <dbReference type="EMBL" id="MBN7796077.1"/>
    </source>
</evidence>
<organism evidence="5 6">
    <name type="scientific">Parahaliea mediterranea</name>
    <dbReference type="NCBI Taxonomy" id="651086"/>
    <lineage>
        <taxon>Bacteria</taxon>
        <taxon>Pseudomonadati</taxon>
        <taxon>Pseudomonadota</taxon>
        <taxon>Gammaproteobacteria</taxon>
        <taxon>Cellvibrionales</taxon>
        <taxon>Halieaceae</taxon>
        <taxon>Parahaliea</taxon>
    </lineage>
</organism>
<keyword evidence="3" id="KW-0804">Transcription</keyword>
<dbReference type="GO" id="GO:0043565">
    <property type="term" value="F:sequence-specific DNA binding"/>
    <property type="evidence" value="ECO:0007669"/>
    <property type="project" value="InterPro"/>
</dbReference>
<dbReference type="AlphaFoldDB" id="A0A939DEL8"/>
<dbReference type="Pfam" id="PF12833">
    <property type="entry name" value="HTH_18"/>
    <property type="match status" value="1"/>
</dbReference>
<keyword evidence="1" id="KW-0805">Transcription regulation</keyword>
<dbReference type="PANTHER" id="PTHR46796:SF14">
    <property type="entry name" value="TRANSCRIPTIONAL REGULATORY PROTEIN"/>
    <property type="match status" value="1"/>
</dbReference>
<keyword evidence="6" id="KW-1185">Reference proteome</keyword>
<dbReference type="RefSeq" id="WP_206559525.1">
    <property type="nucleotide sequence ID" value="NZ_JAFKCZ010000004.1"/>
</dbReference>
<dbReference type="InterPro" id="IPR018060">
    <property type="entry name" value="HTH_AraC"/>
</dbReference>
<reference evidence="5" key="1">
    <citation type="submission" date="2021-02" db="EMBL/GenBank/DDBJ databases">
        <title>PHA producing bacteria isolated from coastal sediment in Guangdong, Shenzhen.</title>
        <authorList>
            <person name="Zheng W."/>
            <person name="Yu S."/>
            <person name="Huang Y."/>
        </authorList>
    </citation>
    <scope>NUCLEOTIDE SEQUENCE</scope>
    <source>
        <strain evidence="5">TN14-10</strain>
    </source>
</reference>
<keyword evidence="2" id="KW-0238">DNA-binding</keyword>
<evidence type="ECO:0000256" key="3">
    <source>
        <dbReference type="ARBA" id="ARBA00023163"/>
    </source>
</evidence>
<dbReference type="InterPro" id="IPR050204">
    <property type="entry name" value="AraC_XylS_family_regulators"/>
</dbReference>
<dbReference type="EMBL" id="JAFKCZ010000004">
    <property type="protein sequence ID" value="MBN7796077.1"/>
    <property type="molecule type" value="Genomic_DNA"/>
</dbReference>
<dbReference type="SUPFAM" id="SSF46689">
    <property type="entry name" value="Homeodomain-like"/>
    <property type="match status" value="2"/>
</dbReference>
<comment type="caution">
    <text evidence="5">The sequence shown here is derived from an EMBL/GenBank/DDBJ whole genome shotgun (WGS) entry which is preliminary data.</text>
</comment>
<dbReference type="PROSITE" id="PS00041">
    <property type="entry name" value="HTH_ARAC_FAMILY_1"/>
    <property type="match status" value="1"/>
</dbReference>
<dbReference type="GO" id="GO:0003700">
    <property type="term" value="F:DNA-binding transcription factor activity"/>
    <property type="evidence" value="ECO:0007669"/>
    <property type="project" value="InterPro"/>
</dbReference>
<dbReference type="SMART" id="SM00342">
    <property type="entry name" value="HTH_ARAC"/>
    <property type="match status" value="1"/>
</dbReference>
<gene>
    <name evidence="5" type="ORF">JYP50_05730</name>
</gene>
<dbReference type="PROSITE" id="PS01124">
    <property type="entry name" value="HTH_ARAC_FAMILY_2"/>
    <property type="match status" value="1"/>
</dbReference>
<evidence type="ECO:0000259" key="4">
    <source>
        <dbReference type="PROSITE" id="PS01124"/>
    </source>
</evidence>
<dbReference type="PANTHER" id="PTHR46796">
    <property type="entry name" value="HTH-TYPE TRANSCRIPTIONAL ACTIVATOR RHAS-RELATED"/>
    <property type="match status" value="1"/>
</dbReference>
<sequence>MDPGDRIVSSLSSQAPAASIITNAERSVVLVRSFFPATEGVEDFGAHLKMGLCISGGGTVKYNARGRLSTLNWHPGDFLVRTPLRGTEFASPDVDMLGLAIEPSAAGSREGICCALEELDNIPSRVVRDEVIRSVLVAIWTCAEYHGPSSAFIDEGIDIILRRVTTQRGQLAPAGNVRALNQRQIGRVREYVLGRIAHDIRVPELAAALGMEPRRFSRALRAATGVAPYSYLVGLRMIEAKRMLDDGKNVIDTALCVGYQNPGKFSAAFRRVVGCTPSQWRGRR</sequence>
<evidence type="ECO:0000256" key="1">
    <source>
        <dbReference type="ARBA" id="ARBA00023015"/>
    </source>
</evidence>
<dbReference type="Gene3D" id="1.10.10.60">
    <property type="entry name" value="Homeodomain-like"/>
    <property type="match status" value="1"/>
</dbReference>
<protein>
    <submittedName>
        <fullName evidence="5">Helix-turn-helix transcriptional regulator</fullName>
    </submittedName>
</protein>
<dbReference type="InterPro" id="IPR009057">
    <property type="entry name" value="Homeodomain-like_sf"/>
</dbReference>
<evidence type="ECO:0000256" key="2">
    <source>
        <dbReference type="ARBA" id="ARBA00023125"/>
    </source>
</evidence>
<feature type="domain" description="HTH araC/xylS-type" evidence="4">
    <location>
        <begin position="186"/>
        <end position="283"/>
    </location>
</feature>
<name>A0A939DEL8_9GAMM</name>
<evidence type="ECO:0000313" key="6">
    <source>
        <dbReference type="Proteomes" id="UP000664303"/>
    </source>
</evidence>
<accession>A0A939DEL8</accession>
<proteinExistence type="predicted"/>
<dbReference type="InterPro" id="IPR018062">
    <property type="entry name" value="HTH_AraC-typ_CS"/>
</dbReference>
<dbReference type="Proteomes" id="UP000664303">
    <property type="component" value="Unassembled WGS sequence"/>
</dbReference>